<feature type="compositionally biased region" description="Low complexity" evidence="2">
    <location>
        <begin position="209"/>
        <end position="226"/>
    </location>
</feature>
<feature type="compositionally biased region" description="Basic residues" evidence="2">
    <location>
        <begin position="783"/>
        <end position="792"/>
    </location>
</feature>
<protein>
    <recommendedName>
        <fullName evidence="5">Syntaxin-binding protein 1</fullName>
    </recommendedName>
</protein>
<evidence type="ECO:0000256" key="1">
    <source>
        <dbReference type="ARBA" id="ARBA00009884"/>
    </source>
</evidence>
<dbReference type="Proteomes" id="UP000322245">
    <property type="component" value="Unassembled WGS sequence"/>
</dbReference>
<evidence type="ECO:0000313" key="4">
    <source>
        <dbReference type="Proteomes" id="UP000322245"/>
    </source>
</evidence>
<feature type="compositionally biased region" description="Polar residues" evidence="2">
    <location>
        <begin position="753"/>
        <end position="763"/>
    </location>
</feature>
<comment type="caution">
    <text evidence="3">The sequence shown here is derived from an EMBL/GenBank/DDBJ whole genome shotgun (WGS) entry which is preliminary data.</text>
</comment>
<evidence type="ECO:0008006" key="5">
    <source>
        <dbReference type="Google" id="ProtNLM"/>
    </source>
</evidence>
<feature type="region of interest" description="Disordered" evidence="2">
    <location>
        <begin position="200"/>
        <end position="245"/>
    </location>
</feature>
<keyword evidence="4" id="KW-1185">Reference proteome</keyword>
<dbReference type="AlphaFoldDB" id="A0A5D3AMH3"/>
<evidence type="ECO:0000256" key="2">
    <source>
        <dbReference type="SAM" id="MobiDB-lite"/>
    </source>
</evidence>
<dbReference type="GO" id="GO:0016192">
    <property type="term" value="P:vesicle-mediated transport"/>
    <property type="evidence" value="ECO:0007669"/>
    <property type="project" value="InterPro"/>
</dbReference>
<feature type="compositionally biased region" description="Gly residues" evidence="2">
    <location>
        <begin position="572"/>
        <end position="586"/>
    </location>
</feature>
<dbReference type="SUPFAM" id="SSF56815">
    <property type="entry name" value="Sec1/munc18-like (SM) proteins"/>
    <property type="match status" value="1"/>
</dbReference>
<dbReference type="PANTHER" id="PTHR11679">
    <property type="entry name" value="VESICLE PROTEIN SORTING-ASSOCIATED"/>
    <property type="match status" value="1"/>
</dbReference>
<feature type="compositionally biased region" description="Low complexity" evidence="2">
    <location>
        <begin position="733"/>
        <end position="752"/>
    </location>
</feature>
<feature type="compositionally biased region" description="Polar residues" evidence="2">
    <location>
        <begin position="587"/>
        <end position="602"/>
    </location>
</feature>
<reference evidence="3 4" key="1">
    <citation type="submission" date="2017-05" db="EMBL/GenBank/DDBJ databases">
        <title>The Genome Sequence of Tsuchiyaea wingfieldii DSM 27421.</title>
        <authorList>
            <person name="Cuomo C."/>
            <person name="Passer A."/>
            <person name="Billmyre B."/>
            <person name="Heitman J."/>
        </authorList>
    </citation>
    <scope>NUCLEOTIDE SEQUENCE [LARGE SCALE GENOMIC DNA]</scope>
    <source>
        <strain evidence="3 4">DSM 27421</strain>
    </source>
</reference>
<name>A0A5D3AMH3_9TREE</name>
<feature type="region of interest" description="Disordered" evidence="2">
    <location>
        <begin position="560"/>
        <end position="617"/>
    </location>
</feature>
<feature type="region of interest" description="Disordered" evidence="2">
    <location>
        <begin position="714"/>
        <end position="792"/>
    </location>
</feature>
<feature type="compositionally biased region" description="Basic and acidic residues" evidence="2">
    <location>
        <begin position="773"/>
        <end position="782"/>
    </location>
</feature>
<gene>
    <name evidence="3" type="ORF">B9479_007812</name>
</gene>
<dbReference type="Gene3D" id="3.90.830.10">
    <property type="entry name" value="Syntaxin Binding Protein 1, Chain A, domain 2"/>
    <property type="match status" value="1"/>
</dbReference>
<dbReference type="InterPro" id="IPR043127">
    <property type="entry name" value="Sec-1-like_dom3a"/>
</dbReference>
<accession>A0A5D3AMH3</accession>
<dbReference type="InterPro" id="IPR027482">
    <property type="entry name" value="Sec1-like_dom2"/>
</dbReference>
<sequence>MPLNDLLKARFTSAIQSIPQGWKILITDYHSQALLDTVYKQFDILQQNVTSVEPLHSPRQQMSVDAIYLLTPTLQNVDRIIADFSFGRTTYKSAHVYFIDGVDDGLAQRLTEGMPPGILQAFVELYCNFQAIEDRVFSLNAPWSMFTMFGNPGGISSSDLSKEAFEDDVKVAGRSILNVLATINENPHIRYYQPSHHAPLGPLASTAHQPGAPSSSAPQSQPQGASLRWRSAMGGSSSKSPGGVQGEYLSKKIAMQVQSDLDEYLQNNPEFPPASGRPRAVLFVLDRSVDPAAPLLHEFWYQAMANDLLKITDGVHYKYKYTNTVGGQEEKVANLDEEDPVWCSVRHLHMKDAIDTLMTDFGKFAQEHAGFRGGGNVNVNDLKDMLASLPQFQTQREQFSLHLDLAQECMNLFEKKKLSQVASVEQCCATGHTAEGKTPKTVVEEMVPLLDDRLNVTSLDKVRIIALYIMFREGVADEDRRRLYQHARLSISEQDMVNNMVNLGVKIIKDNTRTGKGRIRQKAAVSEGEYELSRYKPAVQIILEDQKANRLDVAQFPFTKDPPAELLPSSSSGGGGGSLRSGGGHGTQASHLQVSNNPSGSLRSARPTWHKAASQRATNTEGKQRFVIFIAGGMTYSEMRCAYTVGQALGKDVYIGSTHVLTPEIFCTQLRALGRGGVGANPPQPIPLHPEGPARIHRAEPGGAATYQEILNHRHWRPPVGPPPLAPPPQPASTGSNSKLGSKKSGQSNLSNDMSQLSLQSGSEYAGSITGGGKKDKKDGEKKKKKLFGIKL</sequence>
<dbReference type="InterPro" id="IPR043154">
    <property type="entry name" value="Sec-1-like_dom1"/>
</dbReference>
<dbReference type="Gene3D" id="3.40.50.1910">
    <property type="match status" value="1"/>
</dbReference>
<comment type="similarity">
    <text evidence="1">Belongs to the STXBP/unc-18/SEC1 family.</text>
</comment>
<evidence type="ECO:0000313" key="3">
    <source>
        <dbReference type="EMBL" id="TYJ51609.1"/>
    </source>
</evidence>
<dbReference type="InterPro" id="IPR001619">
    <property type="entry name" value="Sec1-like"/>
</dbReference>
<proteinExistence type="inferred from homology"/>
<dbReference type="EMBL" id="NIDF01000209">
    <property type="protein sequence ID" value="TYJ51609.1"/>
    <property type="molecule type" value="Genomic_DNA"/>
</dbReference>
<dbReference type="Gene3D" id="3.40.50.2060">
    <property type="match status" value="1"/>
</dbReference>
<dbReference type="Pfam" id="PF00995">
    <property type="entry name" value="Sec1"/>
    <property type="match status" value="1"/>
</dbReference>
<feature type="compositionally biased region" description="Pro residues" evidence="2">
    <location>
        <begin position="719"/>
        <end position="731"/>
    </location>
</feature>
<organism evidence="3 4">
    <name type="scientific">Cryptococcus floricola</name>
    <dbReference type="NCBI Taxonomy" id="2591691"/>
    <lineage>
        <taxon>Eukaryota</taxon>
        <taxon>Fungi</taxon>
        <taxon>Dikarya</taxon>
        <taxon>Basidiomycota</taxon>
        <taxon>Agaricomycotina</taxon>
        <taxon>Tremellomycetes</taxon>
        <taxon>Tremellales</taxon>
        <taxon>Cryptococcaceae</taxon>
        <taxon>Cryptococcus</taxon>
    </lineage>
</organism>
<dbReference type="Gene3D" id="1.25.40.60">
    <property type="match status" value="1"/>
</dbReference>
<dbReference type="InterPro" id="IPR036045">
    <property type="entry name" value="Sec1-like_sf"/>
</dbReference>